<evidence type="ECO:0000256" key="3">
    <source>
        <dbReference type="SAM" id="Coils"/>
    </source>
</evidence>
<dbReference type="Gene3D" id="1.20.920.10">
    <property type="entry name" value="Bromodomain-like"/>
    <property type="match status" value="1"/>
</dbReference>
<name>A0A4Y1R9D5_PRUDU</name>
<dbReference type="PROSITE" id="PS50014">
    <property type="entry name" value="BROMODOMAIN_2"/>
    <property type="match status" value="1"/>
</dbReference>
<evidence type="ECO:0000256" key="4">
    <source>
        <dbReference type="SAM" id="MobiDB-lite"/>
    </source>
</evidence>
<keyword evidence="3" id="KW-0175">Coiled coil</keyword>
<feature type="domain" description="Bromo" evidence="5">
    <location>
        <begin position="280"/>
        <end position="350"/>
    </location>
</feature>
<feature type="region of interest" description="Disordered" evidence="4">
    <location>
        <begin position="161"/>
        <end position="181"/>
    </location>
</feature>
<dbReference type="PANTHER" id="PTHR37888">
    <property type="entry name" value="DNA-BINDING BROMODOMAIN-CONTAINING PROTEIN"/>
    <property type="match status" value="1"/>
</dbReference>
<evidence type="ECO:0000313" key="6">
    <source>
        <dbReference type="EMBL" id="BBH00840.1"/>
    </source>
</evidence>
<proteinExistence type="predicted"/>
<protein>
    <submittedName>
        <fullName evidence="6">Bromodomain 4 protein</fullName>
    </submittedName>
</protein>
<feature type="region of interest" description="Disordered" evidence="4">
    <location>
        <begin position="367"/>
        <end position="481"/>
    </location>
</feature>
<dbReference type="InterPro" id="IPR036427">
    <property type="entry name" value="Bromodomain-like_sf"/>
</dbReference>
<sequence length="481" mass="54311">MYWAYTWRVKMGAEVIGGSRWGTWLELLLAGAILRHGTRDWNQVAAELRARTACPYTFTPEVCKAKYNDLRKRYSGCKAWFEDLRKKRMEELRQALKKSEDSIGSLESKLETLKAEKGEDGYNNYGSTQTESPLLIKNQWDVTLLLKRHLRTSHLLIPVTESTEETETKREASHSSEHEKISSMEKLVGTLYVGVGLGGNLRKRRGKRKRKDCTSRDVKEASIGESRLLDSPDAVTALRCIENSNSECREEFASSGAGDCNRGSTKDETDHLWNVFNSFLEHKSASVFRHRLDSQKRRRYKKLIHRHMDFDTIRSRISNHSVMSVKELFRDLLLLANNALVFYSKNTREYKSALLLRDLTTKTLRQQLKDSSGKATSANLSSNALVCNPPSKPRSARPAGNRRLSGKATHAGNAAAKTSNRSKKPSHANADSSPSVESFAVTKKTSGHPRKVGRRSVSQQNVTPVKGRKRGRTKLTTIRDT</sequence>
<dbReference type="AlphaFoldDB" id="A0A4Y1R9D5"/>
<gene>
    <name evidence="6" type="ORF">Prudu_010936</name>
</gene>
<evidence type="ECO:0000256" key="1">
    <source>
        <dbReference type="ARBA" id="ARBA00023117"/>
    </source>
</evidence>
<evidence type="ECO:0000259" key="5">
    <source>
        <dbReference type="PROSITE" id="PS50014"/>
    </source>
</evidence>
<dbReference type="EMBL" id="AP019300">
    <property type="protein sequence ID" value="BBH00840.1"/>
    <property type="molecule type" value="Genomic_DNA"/>
</dbReference>
<feature type="compositionally biased region" description="Basic residues" evidence="4">
    <location>
        <begin position="445"/>
        <end position="454"/>
    </location>
</feature>
<keyword evidence="1 2" id="KW-0103">Bromodomain</keyword>
<dbReference type="InterPro" id="IPR001487">
    <property type="entry name" value="Bromodomain"/>
</dbReference>
<dbReference type="Pfam" id="PF00439">
    <property type="entry name" value="Bromodomain"/>
    <property type="match status" value="1"/>
</dbReference>
<dbReference type="SMART" id="SM00297">
    <property type="entry name" value="BROMO"/>
    <property type="match status" value="1"/>
</dbReference>
<reference evidence="6" key="1">
    <citation type="journal article" date="2019" name="Science">
        <title>Mutation of a bHLH transcription factor allowed almond domestication.</title>
        <authorList>
            <person name="Sanchez-Perez R."/>
            <person name="Pavan S."/>
            <person name="Mazzeo R."/>
            <person name="Moldovan C."/>
            <person name="Aiese Cigliano R."/>
            <person name="Del Cueto J."/>
            <person name="Ricciardi F."/>
            <person name="Lotti C."/>
            <person name="Ricciardi L."/>
            <person name="Dicenta F."/>
            <person name="Lopez-Marques R.L."/>
            <person name="Lindberg Moller B."/>
        </authorList>
    </citation>
    <scope>NUCLEOTIDE SEQUENCE</scope>
</reference>
<accession>A0A4Y1R9D5</accession>
<dbReference type="PANTHER" id="PTHR37888:SF4">
    <property type="entry name" value="OS07G0565300 PROTEIN"/>
    <property type="match status" value="1"/>
</dbReference>
<feature type="compositionally biased region" description="Basic and acidic residues" evidence="4">
    <location>
        <begin position="166"/>
        <end position="181"/>
    </location>
</feature>
<feature type="compositionally biased region" description="Polar residues" evidence="4">
    <location>
        <begin position="373"/>
        <end position="385"/>
    </location>
</feature>
<evidence type="ECO:0000256" key="2">
    <source>
        <dbReference type="PROSITE-ProRule" id="PRU00035"/>
    </source>
</evidence>
<feature type="coiled-coil region" evidence="3">
    <location>
        <begin position="89"/>
        <end position="116"/>
    </location>
</feature>
<organism evidence="6">
    <name type="scientific">Prunus dulcis</name>
    <name type="common">Almond</name>
    <name type="synonym">Amygdalus dulcis</name>
    <dbReference type="NCBI Taxonomy" id="3755"/>
    <lineage>
        <taxon>Eukaryota</taxon>
        <taxon>Viridiplantae</taxon>
        <taxon>Streptophyta</taxon>
        <taxon>Embryophyta</taxon>
        <taxon>Tracheophyta</taxon>
        <taxon>Spermatophyta</taxon>
        <taxon>Magnoliopsida</taxon>
        <taxon>eudicotyledons</taxon>
        <taxon>Gunneridae</taxon>
        <taxon>Pentapetalae</taxon>
        <taxon>rosids</taxon>
        <taxon>fabids</taxon>
        <taxon>Rosales</taxon>
        <taxon>Rosaceae</taxon>
        <taxon>Amygdaloideae</taxon>
        <taxon>Amygdaleae</taxon>
        <taxon>Prunus</taxon>
    </lineage>
</organism>
<dbReference type="SUPFAM" id="SSF47370">
    <property type="entry name" value="Bromodomain"/>
    <property type="match status" value="1"/>
</dbReference>